<reference evidence="4" key="1">
    <citation type="submission" date="2020-11" db="EMBL/GenBank/DDBJ databases">
        <authorList>
            <person name="Konstantinou D."/>
            <person name="Gkelis S."/>
            <person name="Popin R."/>
            <person name="Fewer D."/>
            <person name="Sivonen K."/>
        </authorList>
    </citation>
    <scope>NUCLEOTIDE SEQUENCE</scope>
    <source>
        <strain evidence="4">TAU-MAC 1115</strain>
    </source>
</reference>
<dbReference type="Gene3D" id="3.10.310.50">
    <property type="match status" value="1"/>
</dbReference>
<evidence type="ECO:0000256" key="2">
    <source>
        <dbReference type="SAM" id="SignalP"/>
    </source>
</evidence>
<feature type="transmembrane region" description="Helical" evidence="1">
    <location>
        <begin position="208"/>
        <end position="231"/>
    </location>
</feature>
<feature type="signal peptide" evidence="2">
    <location>
        <begin position="1"/>
        <end position="32"/>
    </location>
</feature>
<dbReference type="InterPro" id="IPR007621">
    <property type="entry name" value="TPM_dom"/>
</dbReference>
<gene>
    <name evidence="4" type="ORF">IXB50_08745</name>
</gene>
<dbReference type="Proteomes" id="UP000717364">
    <property type="component" value="Unassembled WGS sequence"/>
</dbReference>
<evidence type="ECO:0000313" key="5">
    <source>
        <dbReference type="Proteomes" id="UP000717364"/>
    </source>
</evidence>
<evidence type="ECO:0000259" key="3">
    <source>
        <dbReference type="Pfam" id="PF04536"/>
    </source>
</evidence>
<organism evidence="4 5">
    <name type="scientific">Leptothoe spongobia TAU-MAC 1115</name>
    <dbReference type="NCBI Taxonomy" id="1967444"/>
    <lineage>
        <taxon>Bacteria</taxon>
        <taxon>Bacillati</taxon>
        <taxon>Cyanobacteriota</taxon>
        <taxon>Cyanophyceae</taxon>
        <taxon>Nodosilineales</taxon>
        <taxon>Cymatolegaceae</taxon>
        <taxon>Leptothoe</taxon>
        <taxon>Leptothoe spongobia</taxon>
    </lineage>
</organism>
<dbReference type="Pfam" id="PF04536">
    <property type="entry name" value="TPM_phosphatase"/>
    <property type="match status" value="1"/>
</dbReference>
<dbReference type="AlphaFoldDB" id="A0A947DEN7"/>
<proteinExistence type="predicted"/>
<keyword evidence="2" id="KW-0732">Signal</keyword>
<evidence type="ECO:0000256" key="1">
    <source>
        <dbReference type="SAM" id="Phobius"/>
    </source>
</evidence>
<dbReference type="NCBIfam" id="NF047379">
    <property type="entry name" value="photo_II_Psb32"/>
    <property type="match status" value="1"/>
</dbReference>
<sequence length="236" mass="25910">MLLSSIFHRCRWIVVVAIALVINLTTTTPANATGVYAMPIAPNADNWVLDDAKQITRLNESNLNKDLKKLAEATGQEVRYVTIHRLDYGETAQSFSEQLFKRWFPTAEAGANQTVVVLDDVTNNIGLTSGEETAALLPEEIAESITQETMKAPLLKSNSYNRAFSDATIRLASVLAGEPDPGPPLIEETINVEGTFATAEETEENRTFSTWVVVVLLILATVIPMVTYYWYISAGG</sequence>
<feature type="domain" description="TPM" evidence="3">
    <location>
        <begin position="48"/>
        <end position="172"/>
    </location>
</feature>
<accession>A0A947DEN7</accession>
<dbReference type="EMBL" id="JADOES010000012">
    <property type="protein sequence ID" value="MBT9315511.1"/>
    <property type="molecule type" value="Genomic_DNA"/>
</dbReference>
<keyword evidence="1" id="KW-1133">Transmembrane helix</keyword>
<keyword evidence="1" id="KW-0472">Membrane</keyword>
<name>A0A947DEN7_9CYAN</name>
<feature type="chain" id="PRO_5036886419" evidence="2">
    <location>
        <begin position="33"/>
        <end position="236"/>
    </location>
</feature>
<reference evidence="4" key="2">
    <citation type="journal article" date="2021" name="Mar. Drugs">
        <title>Genome Reduction and Secondary Metabolism of the Marine Sponge-Associated Cyanobacterium Leptothoe.</title>
        <authorList>
            <person name="Konstantinou D."/>
            <person name="Popin R.V."/>
            <person name="Fewer D.P."/>
            <person name="Sivonen K."/>
            <person name="Gkelis S."/>
        </authorList>
    </citation>
    <scope>NUCLEOTIDE SEQUENCE</scope>
    <source>
        <strain evidence="4">TAU-MAC 1115</strain>
    </source>
</reference>
<comment type="caution">
    <text evidence="4">The sequence shown here is derived from an EMBL/GenBank/DDBJ whole genome shotgun (WGS) entry which is preliminary data.</text>
</comment>
<dbReference type="PANTHER" id="PTHR30373:SF2">
    <property type="entry name" value="UPF0603 PROTEIN YGCG"/>
    <property type="match status" value="1"/>
</dbReference>
<keyword evidence="5" id="KW-1185">Reference proteome</keyword>
<keyword evidence="1" id="KW-0812">Transmembrane</keyword>
<evidence type="ECO:0000313" key="4">
    <source>
        <dbReference type="EMBL" id="MBT9315511.1"/>
    </source>
</evidence>
<dbReference type="PANTHER" id="PTHR30373">
    <property type="entry name" value="UPF0603 PROTEIN YGCG"/>
    <property type="match status" value="1"/>
</dbReference>
<protein>
    <submittedName>
        <fullName evidence="4">TPM domain-containing protein</fullName>
    </submittedName>
</protein>